<evidence type="ECO:0000313" key="3">
    <source>
        <dbReference type="Proteomes" id="UP000002357"/>
    </source>
</evidence>
<dbReference type="InterPro" id="IPR005135">
    <property type="entry name" value="Endo/exonuclease/phosphatase"/>
</dbReference>
<dbReference type="InterPro" id="IPR036691">
    <property type="entry name" value="Endo/exonu/phosph_ase_sf"/>
</dbReference>
<geneLocation type="plasmid" evidence="2 3">
    <name>pSCL4</name>
</geneLocation>
<dbReference type="PANTHER" id="PTHR41349">
    <property type="match status" value="1"/>
</dbReference>
<dbReference type="GO" id="GO:0004527">
    <property type="term" value="F:exonuclease activity"/>
    <property type="evidence" value="ECO:0007669"/>
    <property type="project" value="UniProtKB-KW"/>
</dbReference>
<keyword evidence="2" id="KW-0614">Plasmid</keyword>
<dbReference type="PANTHER" id="PTHR41349:SF1">
    <property type="entry name" value="PROTEIN CBG08683"/>
    <property type="match status" value="1"/>
</dbReference>
<organism evidence="2 3">
    <name type="scientific">Streptomyces clavuligerus</name>
    <dbReference type="NCBI Taxonomy" id="1901"/>
    <lineage>
        <taxon>Bacteria</taxon>
        <taxon>Bacillati</taxon>
        <taxon>Actinomycetota</taxon>
        <taxon>Actinomycetes</taxon>
        <taxon>Kitasatosporales</taxon>
        <taxon>Streptomycetaceae</taxon>
        <taxon>Streptomyces</taxon>
    </lineage>
</organism>
<accession>D5SJC6</accession>
<dbReference type="GO" id="GO:0004519">
    <property type="term" value="F:endonuclease activity"/>
    <property type="evidence" value="ECO:0007669"/>
    <property type="project" value="UniProtKB-KW"/>
</dbReference>
<dbReference type="Gene3D" id="3.60.10.10">
    <property type="entry name" value="Endonuclease/exonuclease/phosphatase"/>
    <property type="match status" value="1"/>
</dbReference>
<dbReference type="AlphaFoldDB" id="D5SJC6"/>
<proteinExistence type="predicted"/>
<sequence>MDAGDYWRSWMVERRELLGMVGAAVGAGVLGMGTAEAAPRDGRKHGGPRHRKLKVMQFNIWLGGSRVPGGRAGIADTIAAVEPDVVMLSESNPERVAHLLADLAERGLTYFDNKNPVDPAVISRYPIIEHASFPYWSKAVVSVDGTEVAAYSGHLEYRYYVNYLPRGYGGGTPSPLETSEYGWGEIPTGPITDTGLITRLNAASGRTKVTRTVLADAAEERAKGRLTLLAGDFNEPSHRDWNHRTRNLFDHNGTVVTWSTTKAIEDAGFRDSYRVIHPDPVRRPGFTWPSDNPGADVSQLTWAPKADERDRIDFVFYHPDRRIHLLDSVIVGPSSTIVRNQRVEESGRDRFWEPTWTWPTDHKAVLSTFRVTIR</sequence>
<keyword evidence="3" id="KW-1185">Reference proteome</keyword>
<evidence type="ECO:0000313" key="2">
    <source>
        <dbReference type="EMBL" id="EFG04019.2"/>
    </source>
</evidence>
<dbReference type="eggNOG" id="COG0708">
    <property type="taxonomic scope" value="Bacteria"/>
</dbReference>
<protein>
    <submittedName>
        <fullName evidence="2">Endonuclease/exonuclease/phosphatase family protein</fullName>
    </submittedName>
</protein>
<dbReference type="Pfam" id="PF03372">
    <property type="entry name" value="Exo_endo_phos"/>
    <property type="match status" value="1"/>
</dbReference>
<reference evidence="2 3" key="1">
    <citation type="journal article" date="2010" name="Genome Biol. Evol.">
        <title>The sequence of a 1.8-mb bacterial linear plasmid reveals a rich evolutionary reservoir of secondary metabolic pathways.</title>
        <authorList>
            <person name="Medema M.H."/>
            <person name="Trefzer A."/>
            <person name="Kovalchuk A."/>
            <person name="van den Berg M."/>
            <person name="Mueller U."/>
            <person name="Heijne W."/>
            <person name="Wu L."/>
            <person name="Alam M.T."/>
            <person name="Ronning C.M."/>
            <person name="Nierman W.C."/>
            <person name="Bovenberg R.A.L."/>
            <person name="Breitling R."/>
            <person name="Takano E."/>
        </authorList>
    </citation>
    <scope>NUCLEOTIDE SEQUENCE [LARGE SCALE GENOMIC DNA]</scope>
    <source>
        <strain evidence="3">ATCC 27064 / DSM 738 / JCM 4710 / NBRC 13307 / NCIMB 12785 / NRRL 3585 / VKM Ac-602</strain>
        <plasmid evidence="2">pSCL4</plasmid>
    </source>
</reference>
<dbReference type="SUPFAM" id="SSF56219">
    <property type="entry name" value="DNase I-like"/>
    <property type="match status" value="1"/>
</dbReference>
<name>D5SJC6_STRCL</name>
<feature type="domain" description="Endonuclease/exonuclease/phosphatase" evidence="1">
    <location>
        <begin position="56"/>
        <end position="362"/>
    </location>
</feature>
<keyword evidence="2" id="KW-0269">Exonuclease</keyword>
<evidence type="ECO:0000259" key="1">
    <source>
        <dbReference type="Pfam" id="PF03372"/>
    </source>
</evidence>
<dbReference type="EMBL" id="CM000914">
    <property type="protein sequence ID" value="EFG04019.2"/>
    <property type="molecule type" value="Genomic_DNA"/>
</dbReference>
<dbReference type="Proteomes" id="UP000002357">
    <property type="component" value="Plasmid pSCL4"/>
</dbReference>
<keyword evidence="2" id="KW-0378">Hydrolase</keyword>
<keyword evidence="2" id="KW-0255">Endonuclease</keyword>
<keyword evidence="2" id="KW-0540">Nuclease</keyword>
<gene>
    <name evidence="2" type="ORF">SCLAV_p0529</name>
</gene>